<dbReference type="InterPro" id="IPR008984">
    <property type="entry name" value="SMAD_FHA_dom_sf"/>
</dbReference>
<evidence type="ECO:0000259" key="1">
    <source>
        <dbReference type="PROSITE" id="PS50006"/>
    </source>
</evidence>
<dbReference type="EMBL" id="BARW01034897">
    <property type="protein sequence ID" value="GAJ11342.1"/>
    <property type="molecule type" value="Genomic_DNA"/>
</dbReference>
<gene>
    <name evidence="2" type="ORF">S12H4_54573</name>
</gene>
<dbReference type="Pfam" id="PF00498">
    <property type="entry name" value="FHA"/>
    <property type="match status" value="1"/>
</dbReference>
<dbReference type="InterPro" id="IPR000253">
    <property type="entry name" value="FHA_dom"/>
</dbReference>
<reference evidence="2" key="1">
    <citation type="journal article" date="2014" name="Front. Microbiol.">
        <title>High frequency of phylogenetically diverse reductive dehalogenase-homologous genes in deep subseafloor sedimentary metagenomes.</title>
        <authorList>
            <person name="Kawai M."/>
            <person name="Futagami T."/>
            <person name="Toyoda A."/>
            <person name="Takaki Y."/>
            <person name="Nishi S."/>
            <person name="Hori S."/>
            <person name="Arai W."/>
            <person name="Tsubouchi T."/>
            <person name="Morono Y."/>
            <person name="Uchiyama I."/>
            <person name="Ito T."/>
            <person name="Fujiyama A."/>
            <person name="Inagaki F."/>
            <person name="Takami H."/>
        </authorList>
    </citation>
    <scope>NUCLEOTIDE SEQUENCE</scope>
    <source>
        <strain evidence="2">Expedition CK06-06</strain>
    </source>
</reference>
<dbReference type="AlphaFoldDB" id="X1V676"/>
<name>X1V676_9ZZZZ</name>
<feature type="domain" description="FHA" evidence="1">
    <location>
        <begin position="1"/>
        <end position="45"/>
    </location>
</feature>
<dbReference type="CDD" id="cd00060">
    <property type="entry name" value="FHA"/>
    <property type="match status" value="1"/>
</dbReference>
<proteinExistence type="predicted"/>
<dbReference type="SUPFAM" id="SSF49879">
    <property type="entry name" value="SMAD/FHA domain"/>
    <property type="match status" value="1"/>
</dbReference>
<accession>X1V676</accession>
<organism evidence="2">
    <name type="scientific">marine sediment metagenome</name>
    <dbReference type="NCBI Taxonomy" id="412755"/>
    <lineage>
        <taxon>unclassified sequences</taxon>
        <taxon>metagenomes</taxon>
        <taxon>ecological metagenomes</taxon>
    </lineage>
</organism>
<comment type="caution">
    <text evidence="2">The sequence shown here is derived from an EMBL/GenBank/DDBJ whole genome shotgun (WGS) entry which is preliminary data.</text>
</comment>
<dbReference type="PROSITE" id="PS50006">
    <property type="entry name" value="FHA_DOMAIN"/>
    <property type="match status" value="1"/>
</dbReference>
<sequence>AVPIQILDEHVSRKHVQIHFDKDGDRYYALDMKSKHGVFINGLKIHDETVLADGDQIRIGATTLFFTLKDFADRESALAHFKKVGERGRPTVID</sequence>
<dbReference type="Gene3D" id="2.60.200.20">
    <property type="match status" value="1"/>
</dbReference>
<feature type="non-terminal residue" evidence="2">
    <location>
        <position position="1"/>
    </location>
</feature>
<evidence type="ECO:0000313" key="2">
    <source>
        <dbReference type="EMBL" id="GAJ11342.1"/>
    </source>
</evidence>
<protein>
    <recommendedName>
        <fullName evidence="1">FHA domain-containing protein</fullName>
    </recommendedName>
</protein>